<dbReference type="KEGG" id="smo:SELMODRAFT_130620"/>
<dbReference type="InterPro" id="IPR007042">
    <property type="entry name" value="SERRATE/Ars2_C"/>
</dbReference>
<comment type="similarity">
    <text evidence="2">Belongs to the ARS2 family.</text>
</comment>
<dbReference type="Proteomes" id="UP000001514">
    <property type="component" value="Unassembled WGS sequence"/>
</dbReference>
<organism evidence="7">
    <name type="scientific">Selaginella moellendorffii</name>
    <name type="common">Spikemoss</name>
    <dbReference type="NCBI Taxonomy" id="88036"/>
    <lineage>
        <taxon>Eukaryota</taxon>
        <taxon>Viridiplantae</taxon>
        <taxon>Streptophyta</taxon>
        <taxon>Embryophyta</taxon>
        <taxon>Tracheophyta</taxon>
        <taxon>Lycopodiopsida</taxon>
        <taxon>Selaginellales</taxon>
        <taxon>Selaginellaceae</taxon>
        <taxon>Selaginella</taxon>
    </lineage>
</organism>
<dbReference type="STRING" id="88036.D8T2S3"/>
<comment type="subcellular location">
    <subcellularLocation>
        <location evidence="1">Nucleus</location>
    </subcellularLocation>
</comment>
<evidence type="ECO:0000256" key="4">
    <source>
        <dbReference type="SAM" id="MobiDB-lite"/>
    </source>
</evidence>
<dbReference type="InterPro" id="IPR021933">
    <property type="entry name" value="SERRATE/Ars2_N"/>
</dbReference>
<dbReference type="Gramene" id="EFJ08975">
    <property type="protein sequence ID" value="EFJ08975"/>
    <property type="gene ID" value="SELMODRAFT_130620"/>
</dbReference>
<dbReference type="Pfam" id="PF04959">
    <property type="entry name" value="ARS2"/>
    <property type="match status" value="1"/>
</dbReference>
<dbReference type="FunCoup" id="D8T2S3">
    <property type="interactions" value="4762"/>
</dbReference>
<dbReference type="InParanoid" id="D8T2S3"/>
<dbReference type="PROSITE" id="PS00028">
    <property type="entry name" value="ZINC_FINGER_C2H2_1"/>
    <property type="match status" value="1"/>
</dbReference>
<gene>
    <name evidence="6" type="ORF">SELMODRAFT_130620</name>
</gene>
<reference evidence="6 7" key="1">
    <citation type="journal article" date="2011" name="Science">
        <title>The Selaginella genome identifies genetic changes associated with the evolution of vascular plants.</title>
        <authorList>
            <person name="Banks J.A."/>
            <person name="Nishiyama T."/>
            <person name="Hasebe M."/>
            <person name="Bowman J.L."/>
            <person name="Gribskov M."/>
            <person name="dePamphilis C."/>
            <person name="Albert V.A."/>
            <person name="Aono N."/>
            <person name="Aoyama T."/>
            <person name="Ambrose B.A."/>
            <person name="Ashton N.W."/>
            <person name="Axtell M.J."/>
            <person name="Barker E."/>
            <person name="Barker M.S."/>
            <person name="Bennetzen J.L."/>
            <person name="Bonawitz N.D."/>
            <person name="Chapple C."/>
            <person name="Cheng C."/>
            <person name="Correa L.G."/>
            <person name="Dacre M."/>
            <person name="DeBarry J."/>
            <person name="Dreyer I."/>
            <person name="Elias M."/>
            <person name="Engstrom E.M."/>
            <person name="Estelle M."/>
            <person name="Feng L."/>
            <person name="Finet C."/>
            <person name="Floyd S.K."/>
            <person name="Frommer W.B."/>
            <person name="Fujita T."/>
            <person name="Gramzow L."/>
            <person name="Gutensohn M."/>
            <person name="Harholt J."/>
            <person name="Hattori M."/>
            <person name="Heyl A."/>
            <person name="Hirai T."/>
            <person name="Hiwatashi Y."/>
            <person name="Ishikawa M."/>
            <person name="Iwata M."/>
            <person name="Karol K.G."/>
            <person name="Koehler B."/>
            <person name="Kolukisaoglu U."/>
            <person name="Kubo M."/>
            <person name="Kurata T."/>
            <person name="Lalonde S."/>
            <person name="Li K."/>
            <person name="Li Y."/>
            <person name="Litt A."/>
            <person name="Lyons E."/>
            <person name="Manning G."/>
            <person name="Maruyama T."/>
            <person name="Michael T.P."/>
            <person name="Mikami K."/>
            <person name="Miyazaki S."/>
            <person name="Morinaga S."/>
            <person name="Murata T."/>
            <person name="Mueller-Roeber B."/>
            <person name="Nelson D.R."/>
            <person name="Obara M."/>
            <person name="Oguri Y."/>
            <person name="Olmstead R.G."/>
            <person name="Onodera N."/>
            <person name="Petersen B.L."/>
            <person name="Pils B."/>
            <person name="Prigge M."/>
            <person name="Rensing S.A."/>
            <person name="Riano-Pachon D.M."/>
            <person name="Roberts A.W."/>
            <person name="Sato Y."/>
            <person name="Scheller H.V."/>
            <person name="Schulz B."/>
            <person name="Schulz C."/>
            <person name="Shakirov E.V."/>
            <person name="Shibagaki N."/>
            <person name="Shinohara N."/>
            <person name="Shippen D.E."/>
            <person name="Soerensen I."/>
            <person name="Sotooka R."/>
            <person name="Sugimoto N."/>
            <person name="Sugita M."/>
            <person name="Sumikawa N."/>
            <person name="Tanurdzic M."/>
            <person name="Theissen G."/>
            <person name="Ulvskov P."/>
            <person name="Wakazuki S."/>
            <person name="Weng J.K."/>
            <person name="Willats W.W."/>
            <person name="Wipf D."/>
            <person name="Wolf P.G."/>
            <person name="Yang L."/>
            <person name="Zimmer A.D."/>
            <person name="Zhu Q."/>
            <person name="Mitros T."/>
            <person name="Hellsten U."/>
            <person name="Loque D."/>
            <person name="Otillar R."/>
            <person name="Salamov A."/>
            <person name="Schmutz J."/>
            <person name="Shapiro H."/>
            <person name="Lindquist E."/>
            <person name="Lucas S."/>
            <person name="Rokhsar D."/>
            <person name="Grigoriev I.V."/>
        </authorList>
    </citation>
    <scope>NUCLEOTIDE SEQUENCE [LARGE SCALE GENOMIC DNA]</scope>
</reference>
<accession>D8T2S3</accession>
<proteinExistence type="inferred from homology"/>
<dbReference type="OMA" id="PSNNEGP"/>
<evidence type="ECO:0000313" key="6">
    <source>
        <dbReference type="EMBL" id="EFJ08975.1"/>
    </source>
</evidence>
<dbReference type="OrthoDB" id="342064at2759"/>
<evidence type="ECO:0000313" key="7">
    <source>
        <dbReference type="Proteomes" id="UP000001514"/>
    </source>
</evidence>
<dbReference type="PANTHER" id="PTHR13165">
    <property type="entry name" value="ARSENITE-RESISTANCE PROTEIN 2"/>
    <property type="match status" value="1"/>
</dbReference>
<evidence type="ECO:0000256" key="1">
    <source>
        <dbReference type="ARBA" id="ARBA00004123"/>
    </source>
</evidence>
<evidence type="ECO:0000256" key="3">
    <source>
        <dbReference type="ARBA" id="ARBA00023242"/>
    </source>
</evidence>
<dbReference type="GO" id="GO:0031053">
    <property type="term" value="P:primary miRNA processing"/>
    <property type="evidence" value="ECO:0000318"/>
    <property type="project" value="GO_Central"/>
</dbReference>
<sequence>YEEYKAEYVSTQKRAYFEQHKEEDWLREKYDPSRLDSLMARRIETAKSSARDFILELQAGSLDMTAAAAAAAGSRSTADVETDDDKRMGGRQADTIPRAQHASSDLKRVAIDIEQAQALVKKLDTEKGVEGNILFSSEQQNLSSETGGPIVIVRGANQVKGLEGIELLDVMLTYLWRVHGLDYYGMMELRELPKGFRHLRGEEKAGDDNARAEWEKKLDSTWQARLQGQDPVEAMLGKDKSEASMSEALEPYVRKIRDEKYGWKYGCLATGCSKLFHGPEFVHKHLKLKHPEIVNESMAKLRRELYYQNYMSDPNAPGVASVQANQRDSRLHRRRPGLLGNSDRSRGRGEDVDKSPAGDYPYEGAGPASSEQPMFDPFGGTNIHGGAFGSEIPPPVLMPVPGAGPLGPFVPAPPDVTMRMWREHGGGPQPFHPAPFDPSFDGGDRGRKGRGVLETPQMVPPVRHDPRHMRSYHDLDAPEDDVTVIDYRSI</sequence>
<evidence type="ECO:0000259" key="5">
    <source>
        <dbReference type="PROSITE" id="PS00028"/>
    </source>
</evidence>
<keyword evidence="7" id="KW-1185">Reference proteome</keyword>
<name>D8T2S3_SELML</name>
<dbReference type="InterPro" id="IPR013087">
    <property type="entry name" value="Znf_C2H2_type"/>
</dbReference>
<dbReference type="InterPro" id="IPR039727">
    <property type="entry name" value="SE/Ars2"/>
</dbReference>
<feature type="compositionally biased region" description="Basic and acidic residues" evidence="4">
    <location>
        <begin position="343"/>
        <end position="356"/>
    </location>
</feature>
<dbReference type="HOGENOM" id="CLU_021946_1_0_1"/>
<feature type="domain" description="C2H2-type" evidence="5">
    <location>
        <begin position="267"/>
        <end position="290"/>
    </location>
</feature>
<feature type="region of interest" description="Disordered" evidence="4">
    <location>
        <begin position="72"/>
        <end position="91"/>
    </location>
</feature>
<protein>
    <recommendedName>
        <fullName evidence="5">C2H2-type domain-containing protein</fullName>
    </recommendedName>
</protein>
<dbReference type="GO" id="GO:0016604">
    <property type="term" value="C:nuclear body"/>
    <property type="evidence" value="ECO:0000318"/>
    <property type="project" value="GO_Central"/>
</dbReference>
<dbReference type="Pfam" id="PF12066">
    <property type="entry name" value="SERRATE_Ars2_N"/>
    <property type="match status" value="1"/>
</dbReference>
<keyword evidence="3" id="KW-0539">Nucleus</keyword>
<feature type="region of interest" description="Disordered" evidence="4">
    <location>
        <begin position="316"/>
        <end position="371"/>
    </location>
</feature>
<dbReference type="PANTHER" id="PTHR13165:SF0">
    <property type="entry name" value="SERRATE RNA EFFECTOR MOLECULE HOMOLOG"/>
    <property type="match status" value="1"/>
</dbReference>
<dbReference type="eggNOG" id="KOG2295">
    <property type="taxonomic scope" value="Eukaryota"/>
</dbReference>
<feature type="non-terminal residue" evidence="6">
    <location>
        <position position="1"/>
    </location>
</feature>
<dbReference type="EMBL" id="GL377667">
    <property type="protein sequence ID" value="EFJ08975.1"/>
    <property type="molecule type" value="Genomic_DNA"/>
</dbReference>
<feature type="region of interest" description="Disordered" evidence="4">
    <location>
        <begin position="441"/>
        <end position="476"/>
    </location>
</feature>
<dbReference type="AlphaFoldDB" id="D8T2S3"/>
<evidence type="ECO:0000256" key="2">
    <source>
        <dbReference type="ARBA" id="ARBA00005407"/>
    </source>
</evidence>